<keyword evidence="5 6" id="KW-0067">ATP-binding</keyword>
<dbReference type="Gene3D" id="1.10.510.10">
    <property type="entry name" value="Transferase(Phosphotransferase) domain 1"/>
    <property type="match status" value="1"/>
</dbReference>
<proteinExistence type="predicted"/>
<dbReference type="EMBL" id="MNAD01000628">
    <property type="protein sequence ID" value="OJT11541.1"/>
    <property type="molecule type" value="Genomic_DNA"/>
</dbReference>
<feature type="region of interest" description="Disordered" evidence="7">
    <location>
        <begin position="71"/>
        <end position="130"/>
    </location>
</feature>
<dbReference type="STRING" id="154538.A0A1M2VVB5"/>
<keyword evidence="2" id="KW-0808">Transferase</keyword>
<dbReference type="Proteomes" id="UP000184267">
    <property type="component" value="Unassembled WGS sequence"/>
</dbReference>
<dbReference type="PANTHER" id="PTHR22974">
    <property type="entry name" value="MIXED LINEAGE PROTEIN KINASE"/>
    <property type="match status" value="1"/>
</dbReference>
<keyword evidence="3 6" id="KW-0547">Nucleotide-binding</keyword>
<evidence type="ECO:0000256" key="3">
    <source>
        <dbReference type="ARBA" id="ARBA00022741"/>
    </source>
</evidence>
<feature type="binding site" evidence="6">
    <location>
        <position position="464"/>
    </location>
    <ligand>
        <name>ATP</name>
        <dbReference type="ChEBI" id="CHEBI:30616"/>
    </ligand>
</feature>
<feature type="compositionally biased region" description="Polar residues" evidence="7">
    <location>
        <begin position="121"/>
        <end position="130"/>
    </location>
</feature>
<dbReference type="GO" id="GO:0000776">
    <property type="term" value="C:kinetochore"/>
    <property type="evidence" value="ECO:0007669"/>
    <property type="project" value="TreeGrafter"/>
</dbReference>
<dbReference type="InterPro" id="IPR011009">
    <property type="entry name" value="Kinase-like_dom_sf"/>
</dbReference>
<evidence type="ECO:0000256" key="5">
    <source>
        <dbReference type="ARBA" id="ARBA00022840"/>
    </source>
</evidence>
<feature type="region of interest" description="Disordered" evidence="7">
    <location>
        <begin position="215"/>
        <end position="282"/>
    </location>
</feature>
<comment type="caution">
    <text evidence="9">The sequence shown here is derived from an EMBL/GenBank/DDBJ whole genome shotgun (WGS) entry which is preliminary data.</text>
</comment>
<evidence type="ECO:0000256" key="2">
    <source>
        <dbReference type="ARBA" id="ARBA00022679"/>
    </source>
</evidence>
<dbReference type="GO" id="GO:0004674">
    <property type="term" value="F:protein serine/threonine kinase activity"/>
    <property type="evidence" value="ECO:0007669"/>
    <property type="project" value="UniProtKB-KW"/>
</dbReference>
<feature type="region of interest" description="Disordered" evidence="7">
    <location>
        <begin position="675"/>
        <end position="698"/>
    </location>
</feature>
<evidence type="ECO:0000256" key="7">
    <source>
        <dbReference type="SAM" id="MobiDB-lite"/>
    </source>
</evidence>
<dbReference type="GO" id="GO:0005524">
    <property type="term" value="F:ATP binding"/>
    <property type="evidence" value="ECO:0007669"/>
    <property type="project" value="UniProtKB-UniRule"/>
</dbReference>
<dbReference type="SUPFAM" id="SSF81995">
    <property type="entry name" value="beta-sandwich domain of Sec23/24"/>
    <property type="match status" value="1"/>
</dbReference>
<dbReference type="PANTHER" id="PTHR22974:SF21">
    <property type="entry name" value="DUAL SPECIFICITY PROTEIN KINASE TTK"/>
    <property type="match status" value="1"/>
</dbReference>
<feature type="compositionally biased region" description="Basic and acidic residues" evidence="7">
    <location>
        <begin position="340"/>
        <end position="349"/>
    </location>
</feature>
<feature type="compositionally biased region" description="Pro residues" evidence="7">
    <location>
        <begin position="90"/>
        <end position="104"/>
    </location>
</feature>
<organism evidence="9 10">
    <name type="scientific">Trametes pubescens</name>
    <name type="common">White-rot fungus</name>
    <dbReference type="NCBI Taxonomy" id="154538"/>
    <lineage>
        <taxon>Eukaryota</taxon>
        <taxon>Fungi</taxon>
        <taxon>Dikarya</taxon>
        <taxon>Basidiomycota</taxon>
        <taxon>Agaricomycotina</taxon>
        <taxon>Agaricomycetes</taxon>
        <taxon>Polyporales</taxon>
        <taxon>Polyporaceae</taxon>
        <taxon>Trametes</taxon>
    </lineage>
</organism>
<reference evidence="9 10" key="1">
    <citation type="submission" date="2016-10" db="EMBL/GenBank/DDBJ databases">
        <title>Genome sequence of the basidiomycete white-rot fungus Trametes pubescens.</title>
        <authorList>
            <person name="Makela M.R."/>
            <person name="Granchi Z."/>
            <person name="Peng M."/>
            <person name="De Vries R.P."/>
            <person name="Grigoriev I."/>
            <person name="Riley R."/>
            <person name="Hilden K."/>
        </authorList>
    </citation>
    <scope>NUCLEOTIDE SEQUENCE [LARGE SCALE GENOMIC DNA]</scope>
    <source>
        <strain evidence="9 10">FBCC735</strain>
    </source>
</reference>
<gene>
    <name evidence="9" type="ORF">TRAPUB_11959</name>
</gene>
<dbReference type="InterPro" id="IPR017441">
    <property type="entry name" value="Protein_kinase_ATP_BS"/>
</dbReference>
<feature type="compositionally biased region" description="Low complexity" evidence="7">
    <location>
        <begin position="386"/>
        <end position="407"/>
    </location>
</feature>
<dbReference type="PROSITE" id="PS50011">
    <property type="entry name" value="PROTEIN_KINASE_DOM"/>
    <property type="match status" value="1"/>
</dbReference>
<dbReference type="InterPro" id="IPR027084">
    <property type="entry name" value="Mps1_cat"/>
</dbReference>
<feature type="compositionally biased region" description="Basic and acidic residues" evidence="7">
    <location>
        <begin position="172"/>
        <end position="182"/>
    </location>
</feature>
<dbReference type="AlphaFoldDB" id="A0A1M2VVB5"/>
<protein>
    <submittedName>
        <fullName evidence="9">Serine/threonine-protein kinase mph1</fullName>
    </submittedName>
</protein>
<feature type="region of interest" description="Disordered" evidence="7">
    <location>
        <begin position="155"/>
        <end position="194"/>
    </location>
</feature>
<dbReference type="SMART" id="SM00220">
    <property type="entry name" value="S_TKc"/>
    <property type="match status" value="1"/>
</dbReference>
<evidence type="ECO:0000259" key="8">
    <source>
        <dbReference type="PROSITE" id="PS50011"/>
    </source>
</evidence>
<dbReference type="InterPro" id="IPR008271">
    <property type="entry name" value="Ser/Thr_kinase_AS"/>
</dbReference>
<dbReference type="CDD" id="cd14131">
    <property type="entry name" value="PKc_Mps1"/>
    <property type="match status" value="1"/>
</dbReference>
<feature type="compositionally biased region" description="Low complexity" evidence="7">
    <location>
        <begin position="306"/>
        <end position="316"/>
    </location>
</feature>
<dbReference type="GO" id="GO:0004712">
    <property type="term" value="F:protein serine/threonine/tyrosine kinase activity"/>
    <property type="evidence" value="ECO:0007669"/>
    <property type="project" value="TreeGrafter"/>
</dbReference>
<feature type="compositionally biased region" description="Pro residues" evidence="7">
    <location>
        <begin position="408"/>
        <end position="420"/>
    </location>
</feature>
<dbReference type="GO" id="GO:0034501">
    <property type="term" value="P:protein localization to kinetochore"/>
    <property type="evidence" value="ECO:0007669"/>
    <property type="project" value="TreeGrafter"/>
</dbReference>
<accession>A0A1M2VVB5</accession>
<keyword evidence="1" id="KW-0723">Serine/threonine-protein kinase</keyword>
<dbReference type="FunFam" id="3.30.200.20:FF:000131">
    <property type="entry name" value="Dual specificity protein kinase TTK"/>
    <property type="match status" value="1"/>
</dbReference>
<dbReference type="OMA" id="PMEPIVQ"/>
<dbReference type="GO" id="GO:0033316">
    <property type="term" value="P:meiotic spindle assembly checkpoint signaling"/>
    <property type="evidence" value="ECO:0007669"/>
    <property type="project" value="TreeGrafter"/>
</dbReference>
<evidence type="ECO:0000256" key="4">
    <source>
        <dbReference type="ARBA" id="ARBA00022777"/>
    </source>
</evidence>
<name>A0A1M2VVB5_TRAPU</name>
<dbReference type="Gene3D" id="3.30.200.20">
    <property type="entry name" value="Phosphorylase Kinase, domain 1"/>
    <property type="match status" value="1"/>
</dbReference>
<dbReference type="PROSITE" id="PS00108">
    <property type="entry name" value="PROTEIN_KINASE_ST"/>
    <property type="match status" value="1"/>
</dbReference>
<dbReference type="GO" id="GO:0007094">
    <property type="term" value="P:mitotic spindle assembly checkpoint signaling"/>
    <property type="evidence" value="ECO:0007669"/>
    <property type="project" value="TreeGrafter"/>
</dbReference>
<feature type="compositionally biased region" description="Low complexity" evidence="7">
    <location>
        <begin position="105"/>
        <end position="119"/>
    </location>
</feature>
<dbReference type="InterPro" id="IPR000719">
    <property type="entry name" value="Prot_kinase_dom"/>
</dbReference>
<evidence type="ECO:0000256" key="6">
    <source>
        <dbReference type="PROSITE-ProRule" id="PRU10141"/>
    </source>
</evidence>
<evidence type="ECO:0000313" key="10">
    <source>
        <dbReference type="Proteomes" id="UP000184267"/>
    </source>
</evidence>
<sequence>MASLFPGSSYPGTTAFPTYGADHGRRRSNSRTPSHSPPPTRDAQPKADKSPANSDDSMVWDLSELSFVYERNSRGEIVRVSKGSSKSSTPPTPTDSPPKAPSPLPSLAAYSRPAPLARSESLPQESMYNPRQFTRVASGPVSSTPAGMARGYSALATTNQGTGRKLGGPRRVRLEDLPESEVKPYGQTGIGGVDEKENLRAARMIRPARSTIGKSLGFDRIAETSEEPEPPAAPPAPVHHAIRPRRSASLSDAPPPMEPIVQERPMTHLRPGTSLGARRVTLEEKIRQEREIALEEGYARREAEEAAAAAAAAAAAGRNYAPSPPHNQLQQHAHLRHQRRDSDTVRRGDAGSPTAVEGAPLRHRRSPTAPEPPMKQSQWATEPEQPHQQLQHQYPQQQQQQAQTQPMQAPPAKAPAPAPLPFGGQGRHLFVNKKPYARLDMIGKGGSSRVFRVMNTANEIYAVKRVQLDKVDAETMAGYMNEIGLLKRLEGNARIIRLYDSEVKSGAGGTKGSLMLVMECGEIDLAKLLQIQQKEPMDPVWIAYYWKQMLQAVHIIHEEKIVHSDLKPANFVLVRGQLKLIDFGIANAIANDTTNIQRDHQVGTVNYMSPETIELPDGMRRLKVGRPSDVWSLGCILYQMVYGTPPFHALSVIQKMKAIPDEEYVIAYPEYASPVIPRPRSPEPEDPDAPPKPVVEPPKVRVPQSIINTMKACLARNPKARVTIPELLEQNWLEPEVSALPQPAPRTPPPPPLPPTPPTLEQLLRPDETIMNPHYMKQLLKYGIQLGLQHMSELPEEKLESEAQVGVLCDTYMLCATGVLTSWTAQRLIGELQMLHHAR</sequence>
<feature type="compositionally biased region" description="Low complexity" evidence="7">
    <location>
        <begin position="80"/>
        <end position="89"/>
    </location>
</feature>
<dbReference type="SUPFAM" id="SSF56112">
    <property type="entry name" value="Protein kinase-like (PK-like)"/>
    <property type="match status" value="1"/>
</dbReference>
<dbReference type="PROSITE" id="PS00107">
    <property type="entry name" value="PROTEIN_KINASE_ATP"/>
    <property type="match status" value="1"/>
</dbReference>
<dbReference type="Pfam" id="PF00069">
    <property type="entry name" value="Pkinase"/>
    <property type="match status" value="1"/>
</dbReference>
<evidence type="ECO:0000313" key="9">
    <source>
        <dbReference type="EMBL" id="OJT11541.1"/>
    </source>
</evidence>
<dbReference type="GO" id="GO:0005634">
    <property type="term" value="C:nucleus"/>
    <property type="evidence" value="ECO:0007669"/>
    <property type="project" value="TreeGrafter"/>
</dbReference>
<feature type="region of interest" description="Disordered" evidence="7">
    <location>
        <begin position="1"/>
        <end position="57"/>
    </location>
</feature>
<evidence type="ECO:0000256" key="1">
    <source>
        <dbReference type="ARBA" id="ARBA00022527"/>
    </source>
</evidence>
<feature type="region of interest" description="Disordered" evidence="7">
    <location>
        <begin position="301"/>
        <end position="420"/>
    </location>
</feature>
<dbReference type="GO" id="GO:0098813">
    <property type="term" value="P:nuclear chromosome segregation"/>
    <property type="evidence" value="ECO:0007669"/>
    <property type="project" value="UniProtKB-ARBA"/>
</dbReference>
<keyword evidence="10" id="KW-1185">Reference proteome</keyword>
<dbReference type="OrthoDB" id="20524at2759"/>
<keyword evidence="4 9" id="KW-0418">Kinase</keyword>
<feature type="domain" description="Protein kinase" evidence="8">
    <location>
        <begin position="436"/>
        <end position="733"/>
    </location>
</feature>